<feature type="transmembrane region" description="Helical" evidence="8">
    <location>
        <begin position="118"/>
        <end position="141"/>
    </location>
</feature>
<comment type="subcellular location">
    <subcellularLocation>
        <location evidence="1 8">Cell membrane</location>
        <topology evidence="1 8">Multi-pass membrane protein</topology>
    </subcellularLocation>
</comment>
<dbReference type="GO" id="GO:0008049">
    <property type="term" value="P:male courtship behavior"/>
    <property type="evidence" value="ECO:0007669"/>
    <property type="project" value="TreeGrafter"/>
</dbReference>
<dbReference type="GO" id="GO:0030424">
    <property type="term" value="C:axon"/>
    <property type="evidence" value="ECO:0007669"/>
    <property type="project" value="TreeGrafter"/>
</dbReference>
<keyword evidence="4 8" id="KW-1133">Transmembrane helix</keyword>
<evidence type="ECO:0000256" key="4">
    <source>
        <dbReference type="ARBA" id="ARBA00022989"/>
    </source>
</evidence>
<evidence type="ECO:0000256" key="6">
    <source>
        <dbReference type="ARBA" id="ARBA00023170"/>
    </source>
</evidence>
<evidence type="ECO:0000313" key="10">
    <source>
        <dbReference type="RefSeq" id="XP_016934322.3"/>
    </source>
</evidence>
<feature type="transmembrane region" description="Helical" evidence="8">
    <location>
        <begin position="265"/>
        <end position="285"/>
    </location>
</feature>
<dbReference type="GO" id="GO:0007165">
    <property type="term" value="P:signal transduction"/>
    <property type="evidence" value="ECO:0007669"/>
    <property type="project" value="UniProtKB-KW"/>
</dbReference>
<dbReference type="GO" id="GO:0050909">
    <property type="term" value="P:sensory perception of taste"/>
    <property type="evidence" value="ECO:0007669"/>
    <property type="project" value="InterPro"/>
</dbReference>
<accession>A0AB39ZEW3</accession>
<dbReference type="InterPro" id="IPR013604">
    <property type="entry name" value="7TM_chemorcpt"/>
</dbReference>
<dbReference type="Pfam" id="PF08395">
    <property type="entry name" value="7tm_7"/>
    <property type="match status" value="1"/>
</dbReference>
<dbReference type="PANTHER" id="PTHR21143:SF133">
    <property type="entry name" value="GUSTATORY AND PHEROMONE RECEPTOR 32A-RELATED"/>
    <property type="match status" value="1"/>
</dbReference>
<feature type="transmembrane region" description="Helical" evidence="8">
    <location>
        <begin position="58"/>
        <end position="80"/>
    </location>
</feature>
<evidence type="ECO:0000256" key="1">
    <source>
        <dbReference type="ARBA" id="ARBA00004651"/>
    </source>
</evidence>
<dbReference type="AlphaFoldDB" id="A0AB39ZEW3"/>
<keyword evidence="2 8" id="KW-1003">Cell membrane</keyword>
<keyword evidence="3 8" id="KW-0812">Transmembrane</keyword>
<dbReference type="Proteomes" id="UP001652628">
    <property type="component" value="Chromosome 2L"/>
</dbReference>
<dbReference type="RefSeq" id="XP_016934322.3">
    <property type="nucleotide sequence ID" value="XM_017078833.4"/>
</dbReference>
<evidence type="ECO:0000256" key="5">
    <source>
        <dbReference type="ARBA" id="ARBA00023136"/>
    </source>
</evidence>
<name>A0AB39ZEW3_DROSZ</name>
<dbReference type="GO" id="GO:0007635">
    <property type="term" value="P:chemosensory behavior"/>
    <property type="evidence" value="ECO:0007669"/>
    <property type="project" value="TreeGrafter"/>
</dbReference>
<comment type="caution">
    <text evidence="8">Lacks conserved residue(s) required for the propagation of feature annotation.</text>
</comment>
<keyword evidence="9" id="KW-1185">Reference proteome</keyword>
<evidence type="ECO:0000256" key="7">
    <source>
        <dbReference type="ARBA" id="ARBA00023224"/>
    </source>
</evidence>
<evidence type="ECO:0000256" key="8">
    <source>
        <dbReference type="RuleBase" id="RU363108"/>
    </source>
</evidence>
<gene>
    <name evidence="10" type="primary">Gr39b</name>
</gene>
<sequence length="368" mass="42141">MLYSLQPYLKYFALLGLVPWSESSHSQFIQRIYSASIIVFNVASFVISIYFPQTSEPFLSLIVNIIVFAAKILCVIVILLQMMVNYEDYYVFCMEIKCLGLRLQGELKMHVGGLSWQTYAKVMGLGIGFLLTLIPPIYVSINLSLLYFWPSLSSILIIRMHCVLMLLYVDLLGRHVSLLGNRLRNVLDCQLLGANCILDGDCNQLCSLEFLLALKQSHMDLYHLFTHFNNLFGWSILSTYVVLFTDSTVNLYWTQQVLAEVYDYQYLYATFSVFVPSLTIIFVFCRCGEFCKRQNELIGSYLRSLSCHPSPAREPAYNELLLEFIMQVEHNLLAINAEGFMETDNSLLMSLLAAKVTYLIVLMQFSSV</sequence>
<feature type="transmembrane region" description="Helical" evidence="8">
    <location>
        <begin position="147"/>
        <end position="169"/>
    </location>
</feature>
<reference evidence="10" key="2">
    <citation type="submission" date="2025-08" db="UniProtKB">
        <authorList>
            <consortium name="RefSeq"/>
        </authorList>
    </citation>
    <scope>IDENTIFICATION</scope>
</reference>
<organism evidence="9 10">
    <name type="scientific">Drosophila suzukii</name>
    <name type="common">Spotted-wing drosophila fruit fly</name>
    <dbReference type="NCBI Taxonomy" id="28584"/>
    <lineage>
        <taxon>Eukaryota</taxon>
        <taxon>Metazoa</taxon>
        <taxon>Ecdysozoa</taxon>
        <taxon>Arthropoda</taxon>
        <taxon>Hexapoda</taxon>
        <taxon>Insecta</taxon>
        <taxon>Pterygota</taxon>
        <taxon>Neoptera</taxon>
        <taxon>Endopterygota</taxon>
        <taxon>Diptera</taxon>
        <taxon>Brachycera</taxon>
        <taxon>Muscomorpha</taxon>
        <taxon>Ephydroidea</taxon>
        <taxon>Drosophilidae</taxon>
        <taxon>Drosophila</taxon>
        <taxon>Sophophora</taxon>
    </lineage>
</organism>
<evidence type="ECO:0000256" key="2">
    <source>
        <dbReference type="ARBA" id="ARBA00022475"/>
    </source>
</evidence>
<proteinExistence type="inferred from homology"/>
<dbReference type="GO" id="GO:0005886">
    <property type="term" value="C:plasma membrane"/>
    <property type="evidence" value="ECO:0007669"/>
    <property type="project" value="UniProtKB-SubCell"/>
</dbReference>
<reference evidence="9" key="1">
    <citation type="submission" date="2025-05" db="UniProtKB">
        <authorList>
            <consortium name="RefSeq"/>
        </authorList>
    </citation>
    <scope>NUCLEOTIDE SEQUENCE [LARGE SCALE GENOMIC DNA]</scope>
</reference>
<evidence type="ECO:0000313" key="9">
    <source>
        <dbReference type="Proteomes" id="UP001652628"/>
    </source>
</evidence>
<dbReference type="PANTHER" id="PTHR21143">
    <property type="entry name" value="INVERTEBRATE GUSTATORY RECEPTOR"/>
    <property type="match status" value="1"/>
</dbReference>
<comment type="similarity">
    <text evidence="8">Belongs to the insect chemoreceptor superfamily. Gustatory receptor (GR) family.</text>
</comment>
<feature type="transmembrane region" description="Helical" evidence="8">
    <location>
        <begin position="32"/>
        <end position="52"/>
    </location>
</feature>
<feature type="transmembrane region" description="Helical" evidence="8">
    <location>
        <begin position="231"/>
        <end position="253"/>
    </location>
</feature>
<protein>
    <recommendedName>
        <fullName evidence="8">Gustatory receptor</fullName>
    </recommendedName>
</protein>
<dbReference type="GO" id="GO:0030425">
    <property type="term" value="C:dendrite"/>
    <property type="evidence" value="ECO:0007669"/>
    <property type="project" value="TreeGrafter"/>
</dbReference>
<dbReference type="GeneID" id="108013143"/>
<keyword evidence="5 8" id="KW-0472">Membrane</keyword>
<comment type="function">
    <text evidence="8">Gustatory receptor which mediates acceptance or avoidance behavior, depending on its substrates.</text>
</comment>
<keyword evidence="7 8" id="KW-0807">Transducer</keyword>
<evidence type="ECO:0000256" key="3">
    <source>
        <dbReference type="ARBA" id="ARBA00022692"/>
    </source>
</evidence>
<dbReference type="GO" id="GO:0043025">
    <property type="term" value="C:neuronal cell body"/>
    <property type="evidence" value="ECO:0007669"/>
    <property type="project" value="TreeGrafter"/>
</dbReference>
<keyword evidence="6 8" id="KW-0675">Receptor</keyword>